<keyword evidence="3" id="KW-1185">Reference proteome</keyword>
<dbReference type="EMBL" id="JBANRG010000016">
    <property type="protein sequence ID" value="KAK7459680.1"/>
    <property type="molecule type" value="Genomic_DNA"/>
</dbReference>
<dbReference type="Proteomes" id="UP001498398">
    <property type="component" value="Unassembled WGS sequence"/>
</dbReference>
<evidence type="ECO:0000256" key="1">
    <source>
        <dbReference type="SAM" id="Phobius"/>
    </source>
</evidence>
<evidence type="ECO:0000313" key="3">
    <source>
        <dbReference type="Proteomes" id="UP001498398"/>
    </source>
</evidence>
<gene>
    <name evidence="2" type="ORF">VKT23_009661</name>
</gene>
<organism evidence="2 3">
    <name type="scientific">Marasmiellus scandens</name>
    <dbReference type="NCBI Taxonomy" id="2682957"/>
    <lineage>
        <taxon>Eukaryota</taxon>
        <taxon>Fungi</taxon>
        <taxon>Dikarya</taxon>
        <taxon>Basidiomycota</taxon>
        <taxon>Agaricomycotina</taxon>
        <taxon>Agaricomycetes</taxon>
        <taxon>Agaricomycetidae</taxon>
        <taxon>Agaricales</taxon>
        <taxon>Marasmiineae</taxon>
        <taxon>Omphalotaceae</taxon>
        <taxon>Marasmiellus</taxon>
    </lineage>
</organism>
<protein>
    <submittedName>
        <fullName evidence="2">Uncharacterized protein</fullName>
    </submittedName>
</protein>
<evidence type="ECO:0000313" key="2">
    <source>
        <dbReference type="EMBL" id="KAK7459680.1"/>
    </source>
</evidence>
<name>A0ABR1JKB8_9AGAR</name>
<proteinExistence type="predicted"/>
<feature type="transmembrane region" description="Helical" evidence="1">
    <location>
        <begin position="58"/>
        <end position="80"/>
    </location>
</feature>
<feature type="transmembrane region" description="Helical" evidence="1">
    <location>
        <begin position="117"/>
        <end position="138"/>
    </location>
</feature>
<feature type="transmembrane region" description="Helical" evidence="1">
    <location>
        <begin position="32"/>
        <end position="51"/>
    </location>
</feature>
<keyword evidence="1" id="KW-1133">Transmembrane helix</keyword>
<comment type="caution">
    <text evidence="2">The sequence shown here is derived from an EMBL/GenBank/DDBJ whole genome shotgun (WGS) entry which is preliminary data.</text>
</comment>
<feature type="transmembrane region" description="Helical" evidence="1">
    <location>
        <begin position="189"/>
        <end position="212"/>
    </location>
</feature>
<accession>A0ABR1JKB8</accession>
<feature type="transmembrane region" description="Helical" evidence="1">
    <location>
        <begin position="233"/>
        <end position="256"/>
    </location>
</feature>
<reference evidence="2 3" key="1">
    <citation type="submission" date="2024-01" db="EMBL/GenBank/DDBJ databases">
        <title>A draft genome for the cacao thread blight pathogen Marasmiellus scandens.</title>
        <authorList>
            <person name="Baruah I.K."/>
            <person name="Leung J."/>
            <person name="Bukari Y."/>
            <person name="Amoako-Attah I."/>
            <person name="Meinhardt L.W."/>
            <person name="Bailey B.A."/>
            <person name="Cohen S.P."/>
        </authorList>
    </citation>
    <scope>NUCLEOTIDE SEQUENCE [LARGE SCALE GENOMIC DNA]</scope>
    <source>
        <strain evidence="2 3">GH-19</strain>
    </source>
</reference>
<keyword evidence="1" id="KW-0812">Transmembrane</keyword>
<sequence length="375" mass="41034">MSLSAEDQEILPVIGRSTYQNMMGVVVESATWGSYALLFAFAVFIQVSNGLKATRNKVVLGVTCLLFTSSTVLLALNVTWAEISVHDILLVNPTEPLTDKVDNANARIIELGTPMEALFLLNMIVGDAVVIWRAYVIWSRKKRIIVFPVICLLASLGFAITDVICLTASEGINHTSVPTGSRVCTWSEPIAWALSLLTNFASTSLIAVQAWIMRQDIKKAFDGAAPNKRTWRAMALLIESGFIYCVFWMSELIIFFDIPRTSNAFYVWQFFASIGDQLSGIYPTAIIVIVSLQQTFDETVISTTVLNTSSAIKARSRIVFASKSGTNNSGSHAIEIRSAHRGPGDVEHGKTLTSVGHSTEMELDGGKRSVRSIEA</sequence>
<keyword evidence="1" id="KW-0472">Membrane</keyword>
<feature type="transmembrane region" description="Helical" evidence="1">
    <location>
        <begin position="145"/>
        <end position="169"/>
    </location>
</feature>